<organism evidence="1 2">
    <name type="scientific">Necator americanus</name>
    <name type="common">Human hookworm</name>
    <dbReference type="NCBI Taxonomy" id="51031"/>
    <lineage>
        <taxon>Eukaryota</taxon>
        <taxon>Metazoa</taxon>
        <taxon>Ecdysozoa</taxon>
        <taxon>Nematoda</taxon>
        <taxon>Chromadorea</taxon>
        <taxon>Rhabditida</taxon>
        <taxon>Rhabditina</taxon>
        <taxon>Rhabditomorpha</taxon>
        <taxon>Strongyloidea</taxon>
        <taxon>Ancylostomatidae</taxon>
        <taxon>Bunostominae</taxon>
        <taxon>Necator</taxon>
    </lineage>
</organism>
<protein>
    <submittedName>
        <fullName evidence="1">Uncharacterized protein</fullName>
    </submittedName>
</protein>
<accession>W2SM68</accession>
<evidence type="ECO:0000313" key="1">
    <source>
        <dbReference type="EMBL" id="ETN69797.1"/>
    </source>
</evidence>
<keyword evidence="2" id="KW-1185">Reference proteome</keyword>
<reference evidence="2" key="1">
    <citation type="journal article" date="2014" name="Nat. Genet.">
        <title>Genome of the human hookworm Necator americanus.</title>
        <authorList>
            <person name="Tang Y.T."/>
            <person name="Gao X."/>
            <person name="Rosa B.A."/>
            <person name="Abubucker S."/>
            <person name="Hallsworth-Pepin K."/>
            <person name="Martin J."/>
            <person name="Tyagi R."/>
            <person name="Heizer E."/>
            <person name="Zhang X."/>
            <person name="Bhonagiri-Palsikar V."/>
            <person name="Minx P."/>
            <person name="Warren W.C."/>
            <person name="Wang Q."/>
            <person name="Zhan B."/>
            <person name="Hotez P.J."/>
            <person name="Sternberg P.W."/>
            <person name="Dougall A."/>
            <person name="Gaze S.T."/>
            <person name="Mulvenna J."/>
            <person name="Sotillo J."/>
            <person name="Ranganathan S."/>
            <person name="Rabelo E.M."/>
            <person name="Wilson R.K."/>
            <person name="Felgner P.L."/>
            <person name="Bethony J."/>
            <person name="Hawdon J.M."/>
            <person name="Gasser R.B."/>
            <person name="Loukas A."/>
            <person name="Mitreva M."/>
        </authorList>
    </citation>
    <scope>NUCLEOTIDE SEQUENCE [LARGE SCALE GENOMIC DNA]</scope>
</reference>
<dbReference type="AlphaFoldDB" id="W2SM68"/>
<dbReference type="Proteomes" id="UP000053676">
    <property type="component" value="Unassembled WGS sequence"/>
</dbReference>
<gene>
    <name evidence="1" type="ORF">NECAME_05120</name>
</gene>
<sequence>MFPGRYRKNTVANCTIYVHLRCKVAHLSSYFSGRIRDTKNPIMMPSKAEKGGIDFAGVMGGDLKVTACLRLFV</sequence>
<proteinExistence type="predicted"/>
<dbReference type="KEGG" id="nai:NECAME_05120"/>
<dbReference type="EMBL" id="KI669048">
    <property type="protein sequence ID" value="ETN69797.1"/>
    <property type="molecule type" value="Genomic_DNA"/>
</dbReference>
<name>W2SM68_NECAM</name>
<evidence type="ECO:0000313" key="2">
    <source>
        <dbReference type="Proteomes" id="UP000053676"/>
    </source>
</evidence>